<feature type="region of interest" description="Disordered" evidence="1">
    <location>
        <begin position="75"/>
        <end position="115"/>
    </location>
</feature>
<evidence type="ECO:0000313" key="3">
    <source>
        <dbReference type="Proteomes" id="UP000030747"/>
    </source>
</evidence>
<accession>U6L1U0</accession>
<dbReference type="GeneID" id="25256525"/>
<gene>
    <name evidence="2" type="ORF">ETH_00037420</name>
</gene>
<name>U6L1U0_EIMTE</name>
<evidence type="ECO:0000256" key="1">
    <source>
        <dbReference type="SAM" id="MobiDB-lite"/>
    </source>
</evidence>
<proteinExistence type="predicted"/>
<organism evidence="2 3">
    <name type="scientific">Eimeria tenella</name>
    <name type="common">Coccidian parasite</name>
    <dbReference type="NCBI Taxonomy" id="5802"/>
    <lineage>
        <taxon>Eukaryota</taxon>
        <taxon>Sar</taxon>
        <taxon>Alveolata</taxon>
        <taxon>Apicomplexa</taxon>
        <taxon>Conoidasida</taxon>
        <taxon>Coccidia</taxon>
        <taxon>Eucoccidiorida</taxon>
        <taxon>Eimeriorina</taxon>
        <taxon>Eimeriidae</taxon>
        <taxon>Eimeria</taxon>
    </lineage>
</organism>
<dbReference type="AlphaFoldDB" id="U6L1U0"/>
<protein>
    <submittedName>
        <fullName evidence="2">Uncharacterized protein</fullName>
    </submittedName>
</protein>
<dbReference type="EMBL" id="HG676980">
    <property type="protein sequence ID" value="CDJ44372.1"/>
    <property type="molecule type" value="Genomic_DNA"/>
</dbReference>
<evidence type="ECO:0000313" key="2">
    <source>
        <dbReference type="EMBL" id="CDJ44372.1"/>
    </source>
</evidence>
<keyword evidence="3" id="KW-1185">Reference proteome</keyword>
<sequence>MRAPLAACDYLQLLEWAPEAEGPEGRGGPPFPALPRVKGAAAELNRLISRLRESVFLLLLFLFFDRRGPQETLPPVLVKVHQDPSDSSAGAPGAPGAKGGPQGAPQGGGAPEKGLPSRYAICHHRRFVYSEEAGAFVSTHSVLPEVCLGCSS</sequence>
<reference evidence="2" key="2">
    <citation type="submission" date="2013-10" db="EMBL/GenBank/DDBJ databases">
        <authorList>
            <person name="Aslett M."/>
        </authorList>
    </citation>
    <scope>NUCLEOTIDE SEQUENCE [LARGE SCALE GENOMIC DNA]</scope>
    <source>
        <strain evidence="2">Houghton</strain>
    </source>
</reference>
<dbReference type="RefSeq" id="XP_013235121.1">
    <property type="nucleotide sequence ID" value="XM_013379667.1"/>
</dbReference>
<reference evidence="2" key="1">
    <citation type="submission" date="2013-10" db="EMBL/GenBank/DDBJ databases">
        <title>Genomic analysis of the causative agents of coccidiosis in chickens.</title>
        <authorList>
            <person name="Reid A.J."/>
            <person name="Blake D."/>
            <person name="Billington K."/>
            <person name="Browne H."/>
            <person name="Dunn M."/>
            <person name="Hung S."/>
            <person name="Kawahara F."/>
            <person name="Miranda-Saavedra D."/>
            <person name="Mourier T."/>
            <person name="Nagra H."/>
            <person name="Otto T.D."/>
            <person name="Rawlings N."/>
            <person name="Sanchez A."/>
            <person name="Sanders M."/>
            <person name="Subramaniam C."/>
            <person name="Tay Y."/>
            <person name="Dear P."/>
            <person name="Doerig C."/>
            <person name="Gruber A."/>
            <person name="Parkinson J."/>
            <person name="Shirley M."/>
            <person name="Wan K.L."/>
            <person name="Berriman M."/>
            <person name="Tomley F."/>
            <person name="Pain A."/>
        </authorList>
    </citation>
    <scope>NUCLEOTIDE SEQUENCE [LARGE SCALE GENOMIC DNA]</scope>
    <source>
        <strain evidence="2">Houghton</strain>
    </source>
</reference>
<feature type="compositionally biased region" description="Gly residues" evidence="1">
    <location>
        <begin position="96"/>
        <end position="111"/>
    </location>
</feature>
<dbReference type="Proteomes" id="UP000030747">
    <property type="component" value="Unassembled WGS sequence"/>
</dbReference>
<dbReference type="VEuPathDB" id="ToxoDB:ETH_00037420"/>